<dbReference type="InterPro" id="IPR001851">
    <property type="entry name" value="ABC_transp_permease"/>
</dbReference>
<keyword evidence="6 9" id="KW-1133">Transmembrane helix</keyword>
<evidence type="ECO:0000256" key="4">
    <source>
        <dbReference type="ARBA" id="ARBA00022692"/>
    </source>
</evidence>
<name>A0ABS7VRF7_9HYPH</name>
<keyword evidence="2" id="KW-0813">Transport</keyword>
<evidence type="ECO:0000256" key="8">
    <source>
        <dbReference type="ARBA" id="ARBA00037998"/>
    </source>
</evidence>
<feature type="transmembrane region" description="Helical" evidence="9">
    <location>
        <begin position="104"/>
        <end position="123"/>
    </location>
</feature>
<proteinExistence type="inferred from homology"/>
<comment type="similarity">
    <text evidence="8">Belongs to the binding-protein-dependent transport system permease family. LivHM subfamily.</text>
</comment>
<feature type="transmembrane region" description="Helical" evidence="9">
    <location>
        <begin position="262"/>
        <end position="285"/>
    </location>
</feature>
<feature type="transmembrane region" description="Helical" evidence="9">
    <location>
        <begin position="583"/>
        <end position="604"/>
    </location>
</feature>
<feature type="transmembrane region" description="Helical" evidence="9">
    <location>
        <begin position="36"/>
        <end position="56"/>
    </location>
</feature>
<keyword evidence="5" id="KW-0029">Amino-acid transport</keyword>
<dbReference type="CDD" id="cd06582">
    <property type="entry name" value="TM_PBP1_LivH_like"/>
    <property type="match status" value="1"/>
</dbReference>
<evidence type="ECO:0000256" key="9">
    <source>
        <dbReference type="SAM" id="Phobius"/>
    </source>
</evidence>
<evidence type="ECO:0000256" key="1">
    <source>
        <dbReference type="ARBA" id="ARBA00004651"/>
    </source>
</evidence>
<feature type="transmembrane region" description="Helical" evidence="9">
    <location>
        <begin position="461"/>
        <end position="481"/>
    </location>
</feature>
<dbReference type="Pfam" id="PF02653">
    <property type="entry name" value="BPD_transp_2"/>
    <property type="match status" value="2"/>
</dbReference>
<feature type="transmembrane region" description="Helical" evidence="9">
    <location>
        <begin position="313"/>
        <end position="331"/>
    </location>
</feature>
<organism evidence="10 11">
    <name type="scientific">Microvirga puerhi</name>
    <dbReference type="NCBI Taxonomy" id="2876078"/>
    <lineage>
        <taxon>Bacteria</taxon>
        <taxon>Pseudomonadati</taxon>
        <taxon>Pseudomonadota</taxon>
        <taxon>Alphaproteobacteria</taxon>
        <taxon>Hyphomicrobiales</taxon>
        <taxon>Methylobacteriaceae</taxon>
        <taxon>Microvirga</taxon>
    </lineage>
</organism>
<evidence type="ECO:0000256" key="7">
    <source>
        <dbReference type="ARBA" id="ARBA00023136"/>
    </source>
</evidence>
<feature type="transmembrane region" description="Helical" evidence="9">
    <location>
        <begin position="511"/>
        <end position="531"/>
    </location>
</feature>
<gene>
    <name evidence="10" type="ORF">K9B37_16085</name>
</gene>
<keyword evidence="11" id="KW-1185">Reference proteome</keyword>
<feature type="transmembrane region" description="Helical" evidence="9">
    <location>
        <begin position="151"/>
        <end position="168"/>
    </location>
</feature>
<keyword evidence="3" id="KW-1003">Cell membrane</keyword>
<feature type="transmembrane region" description="Helical" evidence="9">
    <location>
        <begin position="391"/>
        <end position="412"/>
    </location>
</feature>
<feature type="transmembrane region" description="Helical" evidence="9">
    <location>
        <begin position="551"/>
        <end position="571"/>
    </location>
</feature>
<feature type="transmembrane region" description="Helical" evidence="9">
    <location>
        <begin position="68"/>
        <end position="92"/>
    </location>
</feature>
<feature type="transmembrane region" description="Helical" evidence="9">
    <location>
        <begin position="343"/>
        <end position="371"/>
    </location>
</feature>
<evidence type="ECO:0000313" key="10">
    <source>
        <dbReference type="EMBL" id="MBZ6077799.1"/>
    </source>
</evidence>
<feature type="transmembrane region" description="Helical" evidence="9">
    <location>
        <begin position="230"/>
        <end position="255"/>
    </location>
</feature>
<comment type="subcellular location">
    <subcellularLocation>
        <location evidence="1">Cell membrane</location>
        <topology evidence="1">Multi-pass membrane protein</topology>
    </subcellularLocation>
</comment>
<dbReference type="RefSeq" id="WP_224314530.1">
    <property type="nucleotide sequence ID" value="NZ_JAIRBM010000012.1"/>
</dbReference>
<dbReference type="Proteomes" id="UP000704176">
    <property type="component" value="Unassembled WGS sequence"/>
</dbReference>
<evidence type="ECO:0000256" key="5">
    <source>
        <dbReference type="ARBA" id="ARBA00022970"/>
    </source>
</evidence>
<keyword evidence="7 9" id="KW-0472">Membrane</keyword>
<accession>A0ABS7VRF7</accession>
<dbReference type="PANTHER" id="PTHR11795">
    <property type="entry name" value="BRANCHED-CHAIN AMINO ACID TRANSPORT SYSTEM PERMEASE PROTEIN LIVH"/>
    <property type="match status" value="1"/>
</dbReference>
<comment type="caution">
    <text evidence="10">The sequence shown here is derived from an EMBL/GenBank/DDBJ whole genome shotgun (WGS) entry which is preliminary data.</text>
</comment>
<feature type="transmembrane region" description="Helical" evidence="9">
    <location>
        <begin position="419"/>
        <end position="438"/>
    </location>
</feature>
<sequence length="615" mass="64585">MDPSFLVIQALNGLASASSLFITACGLTLVFGVTRIVNFAHGSLYMVGAYTAATLVPKLLDLSYGPVAFWAGLLIAAIAVGLIGILLEVLLLRRIYRAPELLQLLATFGVVLVFQDLVVQIFGPQDILGPRAPGLRQPIEILGRRFPSYELVLIAAGPVVLGSMWLLLRKTRFGILIRAATQDRDMVAALGVNQALLFTATLFLGAFLAGLGGALQIPRVAANTGMDLSIIAECFVVTVVGGMGSIPGAFLAALIIGELQAFGILIFPKSTLVIVFLLMAFVLAVKPNGLFGRPEAVGASHAVGIASRAPSRWSAVIAIVVFALFAALPLIADPYLLKVATEILILGLFAFSLQLLIGVGGLVSFGHAAFFGLGAYGAALAVKWFGASMEAAIPLGVLLAAAGGALIGAFVVRLSGIYLAMMTLAAAQILYAVAFQWVDVTGGDNGIVGVWPPAWAGAREVYYLVTLTITAGVLVLLARAVHAPFGYSLRAARDSESRAEAIGLRIRYHRWTAFIVAGASAGLAGGLYAFSRGSVDPSLLGIPTSVDALTMLLLGGIQTLAGPLLGAAVLHALRDWIMPLTHFWRLLLGLSIITMVLVFPRGLVGTLARRREERA</sequence>
<feature type="transmembrane region" description="Helical" evidence="9">
    <location>
        <begin position="188"/>
        <end position="210"/>
    </location>
</feature>
<keyword evidence="4 9" id="KW-0812">Transmembrane</keyword>
<reference evidence="10 11" key="1">
    <citation type="submission" date="2021-09" db="EMBL/GenBank/DDBJ databases">
        <title>The complete genome sequence of a new microorganism.</title>
        <authorList>
            <person name="Zi Z."/>
        </authorList>
    </citation>
    <scope>NUCLEOTIDE SEQUENCE [LARGE SCALE GENOMIC DNA]</scope>
    <source>
        <strain evidence="10 11">WGZ8</strain>
    </source>
</reference>
<evidence type="ECO:0000256" key="2">
    <source>
        <dbReference type="ARBA" id="ARBA00022448"/>
    </source>
</evidence>
<feature type="transmembrane region" description="Helical" evidence="9">
    <location>
        <begin position="6"/>
        <end position="29"/>
    </location>
</feature>
<protein>
    <submittedName>
        <fullName evidence="10">ABC transporter permease</fullName>
    </submittedName>
</protein>
<dbReference type="CDD" id="cd06581">
    <property type="entry name" value="TM_PBP1_LivM_like"/>
    <property type="match status" value="1"/>
</dbReference>
<dbReference type="EMBL" id="JAIRBM010000012">
    <property type="protein sequence ID" value="MBZ6077799.1"/>
    <property type="molecule type" value="Genomic_DNA"/>
</dbReference>
<dbReference type="InterPro" id="IPR043428">
    <property type="entry name" value="LivM-like"/>
</dbReference>
<evidence type="ECO:0000256" key="6">
    <source>
        <dbReference type="ARBA" id="ARBA00022989"/>
    </source>
</evidence>
<evidence type="ECO:0000256" key="3">
    <source>
        <dbReference type="ARBA" id="ARBA00022475"/>
    </source>
</evidence>
<dbReference type="PANTHER" id="PTHR11795:SF442">
    <property type="entry name" value="ABC TRANSPORTER ATP-BINDING PROTEIN"/>
    <property type="match status" value="1"/>
</dbReference>
<dbReference type="InterPro" id="IPR052157">
    <property type="entry name" value="BCAA_transport_permease"/>
</dbReference>
<evidence type="ECO:0000313" key="11">
    <source>
        <dbReference type="Proteomes" id="UP000704176"/>
    </source>
</evidence>